<evidence type="ECO:0000313" key="7">
    <source>
        <dbReference type="EMBL" id="QKS51714.1"/>
    </source>
</evidence>
<organism evidence="7 8">
    <name type="scientific">Azospirillum oryzae</name>
    <dbReference type="NCBI Taxonomy" id="286727"/>
    <lineage>
        <taxon>Bacteria</taxon>
        <taxon>Pseudomonadati</taxon>
        <taxon>Pseudomonadota</taxon>
        <taxon>Alphaproteobacteria</taxon>
        <taxon>Rhodospirillales</taxon>
        <taxon>Azospirillaceae</taxon>
        <taxon>Azospirillum</taxon>
    </lineage>
</organism>
<comment type="function">
    <text evidence="6">Removes the formyl group from the N-terminal Met of newly synthesized proteins. Requires at least a dipeptide for an efficient rate of reaction. N-terminal L-methionine is a prerequisite for activity but the enzyme has broad specificity at other positions.</text>
</comment>
<dbReference type="RefSeq" id="WP_149198313.1">
    <property type="nucleotide sequence ID" value="NZ_BSOV01000017.1"/>
</dbReference>
<protein>
    <recommendedName>
        <fullName evidence="6">Peptide deformylase</fullName>
        <shortName evidence="6">PDF</shortName>
        <ecNumber evidence="6">3.5.1.88</ecNumber>
    </recommendedName>
    <alternativeName>
        <fullName evidence="6">Polypeptide deformylase</fullName>
    </alternativeName>
</protein>
<dbReference type="HAMAP" id="MF_00163">
    <property type="entry name" value="Pep_deformylase"/>
    <property type="match status" value="1"/>
</dbReference>
<feature type="active site" evidence="6">
    <location>
        <position position="141"/>
    </location>
</feature>
<evidence type="ECO:0000256" key="6">
    <source>
        <dbReference type="HAMAP-Rule" id="MF_00163"/>
    </source>
</evidence>
<dbReference type="InterPro" id="IPR023635">
    <property type="entry name" value="Peptide_deformylase"/>
</dbReference>
<dbReference type="GO" id="GO:0042586">
    <property type="term" value="F:peptide deformylase activity"/>
    <property type="evidence" value="ECO:0007669"/>
    <property type="project" value="UniProtKB-UniRule"/>
</dbReference>
<feature type="binding site" evidence="6">
    <location>
        <position position="140"/>
    </location>
    <ligand>
        <name>Fe cation</name>
        <dbReference type="ChEBI" id="CHEBI:24875"/>
    </ligand>
</feature>
<evidence type="ECO:0000256" key="4">
    <source>
        <dbReference type="ARBA" id="ARBA00022917"/>
    </source>
</evidence>
<evidence type="ECO:0000313" key="8">
    <source>
        <dbReference type="Proteomes" id="UP000509702"/>
    </source>
</evidence>
<dbReference type="FunFam" id="3.90.45.10:FF:000003">
    <property type="entry name" value="Peptide deformylase"/>
    <property type="match status" value="1"/>
</dbReference>
<dbReference type="OrthoDB" id="9804313at2"/>
<dbReference type="PIRSF" id="PIRSF004749">
    <property type="entry name" value="Pep_def"/>
    <property type="match status" value="1"/>
</dbReference>
<evidence type="ECO:0000256" key="1">
    <source>
        <dbReference type="ARBA" id="ARBA00010759"/>
    </source>
</evidence>
<dbReference type="GO" id="GO:0006412">
    <property type="term" value="P:translation"/>
    <property type="evidence" value="ECO:0007669"/>
    <property type="project" value="UniProtKB-UniRule"/>
</dbReference>
<keyword evidence="5 6" id="KW-0408">Iron</keyword>
<evidence type="ECO:0000256" key="3">
    <source>
        <dbReference type="ARBA" id="ARBA00022801"/>
    </source>
</evidence>
<dbReference type="EC" id="3.5.1.88" evidence="6"/>
<comment type="cofactor">
    <cofactor evidence="6">
        <name>Fe(2+)</name>
        <dbReference type="ChEBI" id="CHEBI:29033"/>
    </cofactor>
    <text evidence="6">Binds 1 Fe(2+) ion.</text>
</comment>
<keyword evidence="3 6" id="KW-0378">Hydrolase</keyword>
<sequence>MPVLPIARMGNPVLRKIAEPIADPTDPAVARLAADMIATMLDAPGVGLAAPQIAESRRLIVFRVPADRGEGEEVANTVLVNPVIEPLTDDMVLGWEGCLSIPGLRGLVPRYARIRYRGYGLDGARIEREASGFHARVVQHEVDHLDGVLYLDRMNDLRLLVCTEEMHHLNAALAAATHITAAPGAATDAPTPA</sequence>
<dbReference type="SUPFAM" id="SSF56420">
    <property type="entry name" value="Peptide deformylase"/>
    <property type="match status" value="1"/>
</dbReference>
<gene>
    <name evidence="6 7" type="primary">def</name>
    <name evidence="7" type="ORF">HUE56_14750</name>
</gene>
<dbReference type="PANTHER" id="PTHR10458:SF20">
    <property type="entry name" value="PEPTIDE DEFORMYLASE 1"/>
    <property type="match status" value="1"/>
</dbReference>
<keyword evidence="4 6" id="KW-0648">Protein biosynthesis</keyword>
<dbReference type="NCBIfam" id="TIGR00079">
    <property type="entry name" value="pept_deformyl"/>
    <property type="match status" value="1"/>
</dbReference>
<comment type="similarity">
    <text evidence="1 6">Belongs to the polypeptide deformylase family.</text>
</comment>
<dbReference type="Proteomes" id="UP000509702">
    <property type="component" value="Chromosome"/>
</dbReference>
<dbReference type="NCBIfam" id="NF001159">
    <property type="entry name" value="PRK00150.1-3"/>
    <property type="match status" value="1"/>
</dbReference>
<keyword evidence="2 6" id="KW-0479">Metal-binding</keyword>
<reference evidence="7 8" key="1">
    <citation type="submission" date="2020-06" db="EMBL/GenBank/DDBJ databases">
        <title>Complete genome of Azosprillum oryzae KACC14407.</title>
        <authorList>
            <person name="Kim M."/>
            <person name="Park Y.-J."/>
            <person name="Shin J.-H."/>
        </authorList>
    </citation>
    <scope>NUCLEOTIDE SEQUENCE [LARGE SCALE GENOMIC DNA]</scope>
    <source>
        <strain evidence="7 8">KACC 14407</strain>
    </source>
</reference>
<proteinExistence type="inferred from homology"/>
<dbReference type="PRINTS" id="PR01576">
    <property type="entry name" value="PDEFORMYLASE"/>
</dbReference>
<dbReference type="AlphaFoldDB" id="A0A6N1ARC8"/>
<comment type="catalytic activity">
    <reaction evidence="6">
        <text>N-terminal N-formyl-L-methionyl-[peptide] + H2O = N-terminal L-methionyl-[peptide] + formate</text>
        <dbReference type="Rhea" id="RHEA:24420"/>
        <dbReference type="Rhea" id="RHEA-COMP:10639"/>
        <dbReference type="Rhea" id="RHEA-COMP:10640"/>
        <dbReference type="ChEBI" id="CHEBI:15377"/>
        <dbReference type="ChEBI" id="CHEBI:15740"/>
        <dbReference type="ChEBI" id="CHEBI:49298"/>
        <dbReference type="ChEBI" id="CHEBI:64731"/>
        <dbReference type="EC" id="3.5.1.88"/>
    </reaction>
</comment>
<dbReference type="InterPro" id="IPR036821">
    <property type="entry name" value="Peptide_deformylase_sf"/>
</dbReference>
<name>A0A6N1ARC8_9PROT</name>
<evidence type="ECO:0000256" key="5">
    <source>
        <dbReference type="ARBA" id="ARBA00023004"/>
    </source>
</evidence>
<accession>A0A6N1ARC8</accession>
<feature type="binding site" evidence="6">
    <location>
        <position position="144"/>
    </location>
    <ligand>
        <name>Fe cation</name>
        <dbReference type="ChEBI" id="CHEBI:24875"/>
    </ligand>
</feature>
<dbReference type="Gene3D" id="3.90.45.10">
    <property type="entry name" value="Peptide deformylase"/>
    <property type="match status" value="1"/>
</dbReference>
<evidence type="ECO:0000256" key="2">
    <source>
        <dbReference type="ARBA" id="ARBA00022723"/>
    </source>
</evidence>
<dbReference type="KEGG" id="aoz:HUE56_14750"/>
<dbReference type="Pfam" id="PF01327">
    <property type="entry name" value="Pep_deformylase"/>
    <property type="match status" value="1"/>
</dbReference>
<dbReference type="GO" id="GO:0046872">
    <property type="term" value="F:metal ion binding"/>
    <property type="evidence" value="ECO:0007669"/>
    <property type="project" value="UniProtKB-KW"/>
</dbReference>
<dbReference type="EMBL" id="CP054619">
    <property type="protein sequence ID" value="QKS51714.1"/>
    <property type="molecule type" value="Genomic_DNA"/>
</dbReference>
<dbReference type="CDD" id="cd00487">
    <property type="entry name" value="Pep_deformylase"/>
    <property type="match status" value="1"/>
</dbReference>
<keyword evidence="8" id="KW-1185">Reference proteome</keyword>
<dbReference type="PANTHER" id="PTHR10458">
    <property type="entry name" value="PEPTIDE DEFORMYLASE"/>
    <property type="match status" value="1"/>
</dbReference>
<feature type="binding site" evidence="6">
    <location>
        <position position="98"/>
    </location>
    <ligand>
        <name>Fe cation</name>
        <dbReference type="ChEBI" id="CHEBI:24875"/>
    </ligand>
</feature>